<name>D5VQW0_METIM</name>
<dbReference type="InterPro" id="IPR036390">
    <property type="entry name" value="WH_DNA-bd_sf"/>
</dbReference>
<dbReference type="InterPro" id="IPR026022">
    <property type="entry name" value="PhoU_dom"/>
</dbReference>
<dbReference type="HOGENOM" id="CLU_989064_0_0_2"/>
<evidence type="ECO:0000313" key="3">
    <source>
        <dbReference type="Proteomes" id="UP000002061"/>
    </source>
</evidence>
<dbReference type="STRING" id="573063.Metin_0293"/>
<dbReference type="Pfam" id="PF13412">
    <property type="entry name" value="HTH_24"/>
    <property type="match status" value="1"/>
</dbReference>
<dbReference type="Proteomes" id="UP000002061">
    <property type="component" value="Chromosome"/>
</dbReference>
<dbReference type="AlphaFoldDB" id="D5VQW0"/>
<proteinExistence type="predicted"/>
<dbReference type="GO" id="GO:0045936">
    <property type="term" value="P:negative regulation of phosphate metabolic process"/>
    <property type="evidence" value="ECO:0007669"/>
    <property type="project" value="InterPro"/>
</dbReference>
<dbReference type="KEGG" id="mif:Metin_0293"/>
<feature type="domain" description="PhoU" evidence="1">
    <location>
        <begin position="186"/>
        <end position="264"/>
    </location>
</feature>
<dbReference type="SUPFAM" id="SSF109755">
    <property type="entry name" value="PhoU-like"/>
    <property type="match status" value="1"/>
</dbReference>
<dbReference type="Gene3D" id="1.20.58.220">
    <property type="entry name" value="Phosphate transport system protein phou homolog 2, domain 2"/>
    <property type="match status" value="2"/>
</dbReference>
<dbReference type="InterPro" id="IPR038078">
    <property type="entry name" value="PhoU-like_sf"/>
</dbReference>
<dbReference type="PANTHER" id="PTHR42930:SF3">
    <property type="entry name" value="PHOSPHATE-SPECIFIC TRANSPORT SYSTEM ACCESSORY PROTEIN PHOU"/>
    <property type="match status" value="1"/>
</dbReference>
<dbReference type="Gene3D" id="1.10.10.60">
    <property type="entry name" value="Homeodomain-like"/>
    <property type="match status" value="1"/>
</dbReference>
<dbReference type="GO" id="GO:0030643">
    <property type="term" value="P:intracellular phosphate ion homeostasis"/>
    <property type="evidence" value="ECO:0007669"/>
    <property type="project" value="InterPro"/>
</dbReference>
<reference evidence="2" key="1">
    <citation type="submission" date="2010-04" db="EMBL/GenBank/DDBJ databases">
        <title>Complete sequence of Methanocaldococcus infernus ME.</title>
        <authorList>
            <consortium name="US DOE Joint Genome Institute"/>
            <person name="Lucas S."/>
            <person name="Copeland A."/>
            <person name="Lapidus A."/>
            <person name="Cheng J.-F."/>
            <person name="Bruce D."/>
            <person name="Goodwin L."/>
            <person name="Pitluck S."/>
            <person name="Munk A.C."/>
            <person name="Detter J.C."/>
            <person name="Han C."/>
            <person name="Tapia R."/>
            <person name="Land M."/>
            <person name="Hauser L."/>
            <person name="Kyrpides N."/>
            <person name="Mikhailova N."/>
            <person name="Sieprawska-Lupa M."/>
            <person name="Whitman W.B."/>
            <person name="Woyke T."/>
        </authorList>
    </citation>
    <scope>NUCLEOTIDE SEQUENCE [LARGE SCALE GENOMIC DNA]</scope>
    <source>
        <strain evidence="2">ME</strain>
    </source>
</reference>
<dbReference type="PANTHER" id="PTHR42930">
    <property type="entry name" value="PHOSPHATE-SPECIFIC TRANSPORT SYSTEM ACCESSORY PROTEIN PHOU"/>
    <property type="match status" value="1"/>
</dbReference>
<dbReference type="eggNOG" id="arCOG00232">
    <property type="taxonomic scope" value="Archaea"/>
</dbReference>
<accession>D5VQW0</accession>
<feature type="domain" description="PhoU" evidence="1">
    <location>
        <begin position="88"/>
        <end position="171"/>
    </location>
</feature>
<sequence length="283" mass="33176">MNCEIMLRGKNATLAAILKIIIEEAPETQDEIAEKLGISRRYVAKLLKPLINEGIVKHPYVIDMKKLHLLNLDFEDNQIVKEIYTILGKMKEEIKNNLKLVYKALKEGDKKIAEDIIVKDYSLNKLEEEIELLLKIQTTKYLPEKYISTFSKIASNLERLGDYLANISEEILHGLYIDKDMEEDVTKIFEILDSMLEESYSVVVEKKKESDIYKLEEELHGVLNKLLNKVLEKKKEDLNFYIQFGMFYKDVERFGDRCVNIVEYALELYHNIPRTPIPERLKR</sequence>
<evidence type="ECO:0000313" key="2">
    <source>
        <dbReference type="EMBL" id="ADG12963.1"/>
    </source>
</evidence>
<keyword evidence="3" id="KW-1185">Reference proteome</keyword>
<dbReference type="Pfam" id="PF01895">
    <property type="entry name" value="PhoU"/>
    <property type="match status" value="2"/>
</dbReference>
<organism evidence="2 3">
    <name type="scientific">Methanocaldococcus infernus (strain DSM 11812 / JCM 15783 / ME)</name>
    <dbReference type="NCBI Taxonomy" id="573063"/>
    <lineage>
        <taxon>Archaea</taxon>
        <taxon>Methanobacteriati</taxon>
        <taxon>Methanobacteriota</taxon>
        <taxon>Methanomada group</taxon>
        <taxon>Methanococci</taxon>
        <taxon>Methanococcales</taxon>
        <taxon>Methanocaldococcaceae</taxon>
        <taxon>Methanocaldococcus</taxon>
    </lineage>
</organism>
<protein>
    <submittedName>
        <fullName evidence="2">Phosphate uptake regulator, PhoU</fullName>
    </submittedName>
</protein>
<evidence type="ECO:0000259" key="1">
    <source>
        <dbReference type="Pfam" id="PF01895"/>
    </source>
</evidence>
<dbReference type="eggNOG" id="arCOG02611">
    <property type="taxonomic scope" value="Archaea"/>
</dbReference>
<gene>
    <name evidence="2" type="ordered locus">Metin_0293</name>
</gene>
<dbReference type="SUPFAM" id="SSF46785">
    <property type="entry name" value="Winged helix' DNA-binding domain"/>
    <property type="match status" value="1"/>
</dbReference>
<dbReference type="InterPro" id="IPR028366">
    <property type="entry name" value="PhoU"/>
</dbReference>
<dbReference type="EMBL" id="CP002009">
    <property type="protein sequence ID" value="ADG12963.1"/>
    <property type="molecule type" value="Genomic_DNA"/>
</dbReference>